<dbReference type="EMBL" id="PDEQ01000006">
    <property type="protein sequence ID" value="PEN12713.1"/>
    <property type="molecule type" value="Genomic_DNA"/>
</dbReference>
<keyword evidence="1" id="KW-1133">Transmembrane helix</keyword>
<keyword evidence="1" id="KW-0472">Membrane</keyword>
<sequence>MSRHLPEEKTTVVSTFSNRQDAEIARARLAEYEIDAMIVADDVHPPFQLTEGAKLLVLDQEVDRARHVLEETSMSVDQDVASDRSARSTEESANLTFGLDGFVQATAGTYLTVFVLMVAMILTGLLVGL</sequence>
<dbReference type="AlphaFoldDB" id="A0A2A8CVS2"/>
<comment type="caution">
    <text evidence="2">The sequence shown here is derived from an EMBL/GenBank/DDBJ whole genome shotgun (WGS) entry which is preliminary data.</text>
</comment>
<evidence type="ECO:0000256" key="1">
    <source>
        <dbReference type="SAM" id="Phobius"/>
    </source>
</evidence>
<protein>
    <recommendedName>
        <fullName evidence="4">DUF2007 domain-containing protein</fullName>
    </recommendedName>
</protein>
<accession>A0A2A8CVS2</accession>
<dbReference type="RefSeq" id="WP_098076010.1">
    <property type="nucleotide sequence ID" value="NZ_PDEQ01000006.1"/>
</dbReference>
<feature type="transmembrane region" description="Helical" evidence="1">
    <location>
        <begin position="107"/>
        <end position="127"/>
    </location>
</feature>
<dbReference type="Proteomes" id="UP000220102">
    <property type="component" value="Unassembled WGS sequence"/>
</dbReference>
<proteinExistence type="predicted"/>
<name>A0A2A8CVS2_9BACT</name>
<organism evidence="2 3">
    <name type="scientific">Longibacter salinarum</name>
    <dbReference type="NCBI Taxonomy" id="1850348"/>
    <lineage>
        <taxon>Bacteria</taxon>
        <taxon>Pseudomonadati</taxon>
        <taxon>Rhodothermota</taxon>
        <taxon>Rhodothermia</taxon>
        <taxon>Rhodothermales</taxon>
        <taxon>Salisaetaceae</taxon>
        <taxon>Longibacter</taxon>
    </lineage>
</organism>
<dbReference type="OrthoDB" id="1494390at2"/>
<evidence type="ECO:0000313" key="2">
    <source>
        <dbReference type="EMBL" id="PEN12713.1"/>
    </source>
</evidence>
<evidence type="ECO:0000313" key="3">
    <source>
        <dbReference type="Proteomes" id="UP000220102"/>
    </source>
</evidence>
<keyword evidence="1" id="KW-0812">Transmembrane</keyword>
<keyword evidence="3" id="KW-1185">Reference proteome</keyword>
<evidence type="ECO:0008006" key="4">
    <source>
        <dbReference type="Google" id="ProtNLM"/>
    </source>
</evidence>
<reference evidence="2 3" key="1">
    <citation type="submission" date="2017-10" db="EMBL/GenBank/DDBJ databases">
        <title>Draft genome of Longibacter Salinarum.</title>
        <authorList>
            <person name="Goh K.M."/>
            <person name="Shamsir M.S."/>
            <person name="Lim S.W."/>
        </authorList>
    </citation>
    <scope>NUCLEOTIDE SEQUENCE [LARGE SCALE GENOMIC DNA]</scope>
    <source>
        <strain evidence="2 3">KCTC 52045</strain>
    </source>
</reference>
<gene>
    <name evidence="2" type="ORF">CRI94_11840</name>
</gene>